<evidence type="ECO:0000256" key="2">
    <source>
        <dbReference type="SAM" id="MobiDB-lite"/>
    </source>
</evidence>
<evidence type="ECO:0000313" key="4">
    <source>
        <dbReference type="Proteomes" id="UP000265427"/>
    </source>
</evidence>
<feature type="compositionally biased region" description="Basic and acidic residues" evidence="2">
    <location>
        <begin position="7"/>
        <end position="19"/>
    </location>
</feature>
<evidence type="ECO:0000313" key="3">
    <source>
        <dbReference type="EMBL" id="RHY18163.1"/>
    </source>
</evidence>
<dbReference type="VEuPathDB" id="FungiDB:H257_01104"/>
<proteinExistence type="predicted"/>
<protein>
    <submittedName>
        <fullName evidence="3">Uncharacterized protein</fullName>
    </submittedName>
</protein>
<keyword evidence="1" id="KW-0175">Coiled coil</keyword>
<dbReference type="Proteomes" id="UP000265427">
    <property type="component" value="Unassembled WGS sequence"/>
</dbReference>
<gene>
    <name evidence="3" type="ORF">DYB36_005818</name>
</gene>
<dbReference type="EMBL" id="QUSZ01003520">
    <property type="protein sequence ID" value="RHY18163.1"/>
    <property type="molecule type" value="Genomic_DNA"/>
</dbReference>
<feature type="coiled-coil region" evidence="1">
    <location>
        <begin position="187"/>
        <end position="260"/>
    </location>
</feature>
<evidence type="ECO:0000256" key="1">
    <source>
        <dbReference type="SAM" id="Coils"/>
    </source>
</evidence>
<sequence length="344" mass="38963">MASALDSRYEEHNNDHENNDDIALVESSEPLTEPADADCPPKVTKKTVQDRLAAALREIDDQRRLLEAAASNGSLLAEKYFALEVEHDVLSAKYSDARQHIEELESQQKFNQHRATSVQKCIDLEQQLNTHLREQEAQDETRERQDAEIQHWRAKAASAAKDNALLRDLVATLEADKADAVQSCQHIAQANRKVQSERSELATQVKELEGRLNDQADREQRLVLSHDIKLQKIQRLEATVEALEEAVRTARDKLVKSEKAAKMHEDSAKELRGVVNGLKRSFSSLQQDYQLVVDTHAIETQYVENHATPNELSGWDHFLLALASIKECLVGMTHNLTRSFQPLR</sequence>
<reference evidence="3 4" key="1">
    <citation type="submission" date="2018-08" db="EMBL/GenBank/DDBJ databases">
        <title>Aphanomyces genome sequencing and annotation.</title>
        <authorList>
            <person name="Minardi D."/>
            <person name="Oidtmann B."/>
            <person name="Van Der Giezen M."/>
            <person name="Studholme D.J."/>
        </authorList>
    </citation>
    <scope>NUCLEOTIDE SEQUENCE [LARGE SCALE GENOMIC DNA]</scope>
    <source>
        <strain evidence="3 4">Kv</strain>
    </source>
</reference>
<dbReference type="AlphaFoldDB" id="A0A397BCV4"/>
<feature type="coiled-coil region" evidence="1">
    <location>
        <begin position="45"/>
        <end position="107"/>
    </location>
</feature>
<name>A0A397BCV4_APHAT</name>
<comment type="caution">
    <text evidence="3">The sequence shown here is derived from an EMBL/GenBank/DDBJ whole genome shotgun (WGS) entry which is preliminary data.</text>
</comment>
<feature type="region of interest" description="Disordered" evidence="2">
    <location>
        <begin position="1"/>
        <end position="43"/>
    </location>
</feature>
<accession>A0A397BCV4</accession>
<organism evidence="3 4">
    <name type="scientific">Aphanomyces astaci</name>
    <name type="common">Crayfish plague agent</name>
    <dbReference type="NCBI Taxonomy" id="112090"/>
    <lineage>
        <taxon>Eukaryota</taxon>
        <taxon>Sar</taxon>
        <taxon>Stramenopiles</taxon>
        <taxon>Oomycota</taxon>
        <taxon>Saprolegniomycetes</taxon>
        <taxon>Saprolegniales</taxon>
        <taxon>Verrucalvaceae</taxon>
        <taxon>Aphanomyces</taxon>
    </lineage>
</organism>